<proteinExistence type="predicted"/>
<dbReference type="Proteomes" id="UP000095594">
    <property type="component" value="Unassembled WGS sequence"/>
</dbReference>
<dbReference type="SMART" id="SM00849">
    <property type="entry name" value="Lactamase_B"/>
    <property type="match status" value="1"/>
</dbReference>
<feature type="domain" description="Metallo-beta-lactamase" evidence="1">
    <location>
        <begin position="65"/>
        <end position="261"/>
    </location>
</feature>
<organism evidence="2 3">
    <name type="scientific">Clostridium disporicum</name>
    <dbReference type="NCBI Taxonomy" id="84024"/>
    <lineage>
        <taxon>Bacteria</taxon>
        <taxon>Bacillati</taxon>
        <taxon>Bacillota</taxon>
        <taxon>Clostridia</taxon>
        <taxon>Eubacteriales</taxon>
        <taxon>Clostridiaceae</taxon>
        <taxon>Clostridium</taxon>
    </lineage>
</organism>
<dbReference type="Gene3D" id="3.60.15.10">
    <property type="entry name" value="Ribonuclease Z/Hydroxyacylglutathione hydrolase-like"/>
    <property type="match status" value="1"/>
</dbReference>
<dbReference type="InterPro" id="IPR001279">
    <property type="entry name" value="Metallo-B-lactamas"/>
</dbReference>
<sequence>MNDKKLKNSYDKAMKKHKGNKKAQLITTVIFAIIALVTIAFGGELKNTTTGAIGTMKVHYIDVGQGDATLVQVNGKNLLIDAGPNKSADSLVEYIKGIGVTTIDHVIATHPHEDHIGGIDEIFDAFEVKNFYSPKVEHTTKTFEKMINAVTNEGLKITTIKAGDGSKIDLGDGTKVEIFSPVDDKYNELNDYSPIMKITFGENSFLFTGDAEKLVEKQVIANGENIDADVLKVGHHGSTTSSSEDFIKEVSPDIAVIPVGEGNDYGHPHKEILELLEKNNINLLRTDFEGTIILESDGENIKVLE</sequence>
<dbReference type="AlphaFoldDB" id="A0A173Z7P3"/>
<dbReference type="PANTHER" id="PTHR30619:SF7">
    <property type="entry name" value="BETA-LACTAMASE DOMAIN PROTEIN"/>
    <property type="match status" value="1"/>
</dbReference>
<reference evidence="2 3" key="1">
    <citation type="submission" date="2015-09" db="EMBL/GenBank/DDBJ databases">
        <authorList>
            <consortium name="Pathogen Informatics"/>
        </authorList>
    </citation>
    <scope>NUCLEOTIDE SEQUENCE [LARGE SCALE GENOMIC DNA]</scope>
    <source>
        <strain evidence="2 3">2789STDY5834856</strain>
    </source>
</reference>
<protein>
    <submittedName>
        <fullName evidence="2">Metallo-beta-lactamase family protein</fullName>
    </submittedName>
</protein>
<accession>A0A173Z7P3</accession>
<dbReference type="Pfam" id="PF00753">
    <property type="entry name" value="Lactamase_B"/>
    <property type="match status" value="1"/>
</dbReference>
<name>A0A173Z7P3_9CLOT</name>
<dbReference type="InterPro" id="IPR052159">
    <property type="entry name" value="Competence_DNA_uptake"/>
</dbReference>
<dbReference type="RefSeq" id="WP_242855834.1">
    <property type="nucleotide sequence ID" value="NZ_CABIXQ010000002.1"/>
</dbReference>
<evidence type="ECO:0000313" key="2">
    <source>
        <dbReference type="EMBL" id="CUN71218.1"/>
    </source>
</evidence>
<dbReference type="CDD" id="cd07731">
    <property type="entry name" value="ComA-like_MBL-fold"/>
    <property type="match status" value="1"/>
</dbReference>
<dbReference type="SUPFAM" id="SSF56281">
    <property type="entry name" value="Metallo-hydrolase/oxidoreductase"/>
    <property type="match status" value="1"/>
</dbReference>
<dbReference type="PANTHER" id="PTHR30619">
    <property type="entry name" value="DNA INTERNALIZATION/COMPETENCE PROTEIN COMEC/REC2"/>
    <property type="match status" value="1"/>
</dbReference>
<dbReference type="EMBL" id="CYZX01000002">
    <property type="protein sequence ID" value="CUN71218.1"/>
    <property type="molecule type" value="Genomic_DNA"/>
</dbReference>
<gene>
    <name evidence="2" type="ORF">ERS852471_00385</name>
</gene>
<dbReference type="InterPro" id="IPR035681">
    <property type="entry name" value="ComA-like_MBL"/>
</dbReference>
<dbReference type="InterPro" id="IPR036866">
    <property type="entry name" value="RibonucZ/Hydroxyglut_hydro"/>
</dbReference>
<evidence type="ECO:0000259" key="1">
    <source>
        <dbReference type="SMART" id="SM00849"/>
    </source>
</evidence>
<evidence type="ECO:0000313" key="3">
    <source>
        <dbReference type="Proteomes" id="UP000095594"/>
    </source>
</evidence>